<evidence type="ECO:0000256" key="1">
    <source>
        <dbReference type="SAM" id="MobiDB-lite"/>
    </source>
</evidence>
<proteinExistence type="predicted"/>
<comment type="caution">
    <text evidence="2">The sequence shown here is derived from an EMBL/GenBank/DDBJ whole genome shotgun (WGS) entry which is preliminary data.</text>
</comment>
<dbReference type="EMBL" id="PTQR01000068">
    <property type="protein sequence ID" value="TKX22221.1"/>
    <property type="molecule type" value="Genomic_DNA"/>
</dbReference>
<evidence type="ECO:0000313" key="3">
    <source>
        <dbReference type="Proteomes" id="UP000308133"/>
    </source>
</evidence>
<feature type="compositionally biased region" description="Polar residues" evidence="1">
    <location>
        <begin position="111"/>
        <end position="148"/>
    </location>
</feature>
<dbReference type="InterPro" id="IPR011990">
    <property type="entry name" value="TPR-like_helical_dom_sf"/>
</dbReference>
<sequence>MFEHVVAVRKALAEDHPDQLISQHELARAYDADGRVNEAIKLLEHVVSVESRSLREDHPSRLLTLELLADCRAELDETSRTSSLSSSTTSFPSPDPSLAERRQVPDPGPSQHATTSVAPRQQYPSNSVIAEPATQQSAGTIRETSALESQRRLRTSLGKLRIWPQKRKEG</sequence>
<name>A0A4U7AZ40_9PEZI</name>
<protein>
    <submittedName>
        <fullName evidence="2">Tetratricopeptide repeat-containing protein 10</fullName>
    </submittedName>
</protein>
<gene>
    <name evidence="2" type="ORF">C1H76_5510</name>
</gene>
<dbReference type="Gene3D" id="1.25.40.10">
    <property type="entry name" value="Tetratricopeptide repeat domain"/>
    <property type="match status" value="1"/>
</dbReference>
<dbReference type="SUPFAM" id="SSF48452">
    <property type="entry name" value="TPR-like"/>
    <property type="match status" value="1"/>
</dbReference>
<reference evidence="2 3" key="1">
    <citation type="submission" date="2018-02" db="EMBL/GenBank/DDBJ databases">
        <title>Draft genome sequences of Elsinoe sp., causing black scab on jojoba.</title>
        <authorList>
            <person name="Stodart B."/>
            <person name="Jeffress S."/>
            <person name="Ash G."/>
            <person name="Arun Chinnappa K."/>
        </authorList>
    </citation>
    <scope>NUCLEOTIDE SEQUENCE [LARGE SCALE GENOMIC DNA]</scope>
    <source>
        <strain evidence="2 3">Hillstone_2</strain>
    </source>
</reference>
<organism evidence="2 3">
    <name type="scientific">Elsinoe australis</name>
    <dbReference type="NCBI Taxonomy" id="40998"/>
    <lineage>
        <taxon>Eukaryota</taxon>
        <taxon>Fungi</taxon>
        <taxon>Dikarya</taxon>
        <taxon>Ascomycota</taxon>
        <taxon>Pezizomycotina</taxon>
        <taxon>Dothideomycetes</taxon>
        <taxon>Dothideomycetidae</taxon>
        <taxon>Myriangiales</taxon>
        <taxon>Elsinoaceae</taxon>
        <taxon>Elsinoe</taxon>
    </lineage>
</organism>
<dbReference type="Pfam" id="PF13374">
    <property type="entry name" value="TPR_10"/>
    <property type="match status" value="1"/>
</dbReference>
<dbReference type="Proteomes" id="UP000308133">
    <property type="component" value="Unassembled WGS sequence"/>
</dbReference>
<feature type="region of interest" description="Disordered" evidence="1">
    <location>
        <begin position="76"/>
        <end position="152"/>
    </location>
</feature>
<evidence type="ECO:0000313" key="2">
    <source>
        <dbReference type="EMBL" id="TKX22221.1"/>
    </source>
</evidence>
<accession>A0A4U7AZ40</accession>
<dbReference type="AlphaFoldDB" id="A0A4U7AZ40"/>
<feature type="compositionally biased region" description="Low complexity" evidence="1">
    <location>
        <begin position="80"/>
        <end position="92"/>
    </location>
</feature>